<dbReference type="EMBL" id="PEYD01000063">
    <property type="protein sequence ID" value="PIS39192.1"/>
    <property type="molecule type" value="Genomic_DNA"/>
</dbReference>
<dbReference type="Proteomes" id="UP000230088">
    <property type="component" value="Unassembled WGS sequence"/>
</dbReference>
<evidence type="ECO:0000313" key="2">
    <source>
        <dbReference type="EMBL" id="PIS39192.1"/>
    </source>
</evidence>
<name>A0A2H0YN79_9BACT</name>
<dbReference type="NCBIfam" id="TIGR02385">
    <property type="entry name" value="RelE_StbE"/>
    <property type="match status" value="1"/>
</dbReference>
<organism evidence="2 3">
    <name type="scientific">Candidatus Nealsonbacteria bacterium CG08_land_8_20_14_0_20_38_20</name>
    <dbReference type="NCBI Taxonomy" id="1974705"/>
    <lineage>
        <taxon>Bacteria</taxon>
        <taxon>Candidatus Nealsoniibacteriota</taxon>
    </lineage>
</organism>
<evidence type="ECO:0000313" key="3">
    <source>
        <dbReference type="Proteomes" id="UP000230088"/>
    </source>
</evidence>
<keyword evidence="1" id="KW-1277">Toxin-antitoxin system</keyword>
<comment type="caution">
    <text evidence="2">The sequence shown here is derived from an EMBL/GenBank/DDBJ whole genome shotgun (WGS) entry which is preliminary data.</text>
</comment>
<accession>A0A2H0YN79</accession>
<protein>
    <submittedName>
        <fullName evidence="2">Type II toxin-antitoxin system mRNA interferase toxin, RelE/StbE family</fullName>
    </submittedName>
</protein>
<reference evidence="3" key="1">
    <citation type="submission" date="2017-09" db="EMBL/GenBank/DDBJ databases">
        <title>Depth-based differentiation of microbial function through sediment-hosted aquifers and enrichment of novel symbionts in the deep terrestrial subsurface.</title>
        <authorList>
            <person name="Probst A.J."/>
            <person name="Ladd B."/>
            <person name="Jarett J.K."/>
            <person name="Geller-Mcgrath D.E."/>
            <person name="Sieber C.M.K."/>
            <person name="Emerson J.B."/>
            <person name="Anantharaman K."/>
            <person name="Thomas B.C."/>
            <person name="Malmstrom R."/>
            <person name="Stieglmeier M."/>
            <person name="Klingl A."/>
            <person name="Woyke T."/>
            <person name="Ryan C.M."/>
            <person name="Banfield J.F."/>
        </authorList>
    </citation>
    <scope>NUCLEOTIDE SEQUENCE [LARGE SCALE GENOMIC DNA]</scope>
</reference>
<proteinExistence type="predicted"/>
<dbReference type="InterPro" id="IPR007712">
    <property type="entry name" value="RelE/ParE_toxin"/>
</dbReference>
<dbReference type="AlphaFoldDB" id="A0A2H0YN79"/>
<dbReference type="Gene3D" id="3.30.2310.20">
    <property type="entry name" value="RelE-like"/>
    <property type="match status" value="1"/>
</dbReference>
<dbReference type="InterPro" id="IPR035093">
    <property type="entry name" value="RelE/ParE_toxin_dom_sf"/>
</dbReference>
<gene>
    <name evidence="2" type="ORF">COT33_03260</name>
</gene>
<sequence>MIKIYPTSRFKKSYKKLSLTIKKKTEKREKVFISNPFHASLKTHKLKGRLKNFWAYSVDENYRILFRFISKHKVIYFDIGTHKIYE</sequence>
<dbReference type="SUPFAM" id="SSF143011">
    <property type="entry name" value="RelE-like"/>
    <property type="match status" value="1"/>
</dbReference>
<evidence type="ECO:0000256" key="1">
    <source>
        <dbReference type="ARBA" id="ARBA00022649"/>
    </source>
</evidence>